<feature type="transmembrane region" description="Helical" evidence="5">
    <location>
        <begin position="57"/>
        <end position="77"/>
    </location>
</feature>
<evidence type="ECO:0000313" key="8">
    <source>
        <dbReference type="Proteomes" id="UP000653305"/>
    </source>
</evidence>
<feature type="transmembrane region" description="Helical" evidence="5">
    <location>
        <begin position="30"/>
        <end position="50"/>
    </location>
</feature>
<dbReference type="Proteomes" id="UP000653305">
    <property type="component" value="Unassembled WGS sequence"/>
</dbReference>
<dbReference type="PANTHER" id="PTHR47652">
    <property type="entry name" value="MITOCHONDRIAL IMPORT INNER MEMBRANE TRANSLOCASE SUBUNIT TIM44"/>
    <property type="match status" value="1"/>
</dbReference>
<evidence type="ECO:0000259" key="6">
    <source>
        <dbReference type="Pfam" id="PF13664"/>
    </source>
</evidence>
<dbReference type="PANTHER" id="PTHR47652:SF3">
    <property type="entry name" value="MITOCHONDRIAL IMPORT INNER MEMBRANE TRANSLOCASE SUBUNIT TIM44"/>
    <property type="match status" value="1"/>
</dbReference>
<evidence type="ECO:0000256" key="1">
    <source>
        <dbReference type="ARBA" id="ARBA00004370"/>
    </source>
</evidence>
<comment type="caution">
    <text evidence="7">The sequence shown here is derived from an EMBL/GenBank/DDBJ whole genome shotgun (WGS) entry which is preliminary data.</text>
</comment>
<reference evidence="7" key="1">
    <citation type="submission" date="2020-07" db="EMBL/GenBank/DDBJ databases">
        <title>Ethylene signaling mediates host invasion by parasitic plants.</title>
        <authorList>
            <person name="Yoshida S."/>
        </authorList>
    </citation>
    <scope>NUCLEOTIDE SEQUENCE</scope>
    <source>
        <strain evidence="7">Okayama</strain>
    </source>
</reference>
<keyword evidence="3 5" id="KW-1133">Transmembrane helix</keyword>
<accession>A0A830B9Z5</accession>
<evidence type="ECO:0000313" key="7">
    <source>
        <dbReference type="EMBL" id="GFP81273.1"/>
    </source>
</evidence>
<protein>
    <submittedName>
        <fullName evidence="7">Transmembrane protein 205</fullName>
    </submittedName>
</protein>
<dbReference type="GO" id="GO:0016020">
    <property type="term" value="C:membrane"/>
    <property type="evidence" value="ECO:0007669"/>
    <property type="project" value="UniProtKB-SubCell"/>
</dbReference>
<keyword evidence="4 5" id="KW-0472">Membrane</keyword>
<dbReference type="EMBL" id="BMAC01000028">
    <property type="protein sequence ID" value="GFP81273.1"/>
    <property type="molecule type" value="Genomic_DNA"/>
</dbReference>
<dbReference type="Pfam" id="PF13664">
    <property type="entry name" value="DUF4149"/>
    <property type="match status" value="1"/>
</dbReference>
<evidence type="ECO:0000256" key="3">
    <source>
        <dbReference type="ARBA" id="ARBA00022989"/>
    </source>
</evidence>
<sequence>MCVWVTFASSYVMAGALPRNQFAMVQSKIYPVYFKAMAVSVGLALLGYLMSRVRKGIFGGLDLAASLAMILVNLFYLEPRTTKVMFERMKKEKEEGTGKEGHVTEPEAVITEKREEATTAAKPRIVRTREILMRRLNSNSSLLNVVTLMPLTWHLVHLAQNLHAVCQS</sequence>
<dbReference type="InterPro" id="IPR025423">
    <property type="entry name" value="TMEM205-like"/>
</dbReference>
<name>A0A830B9Z5_9LAMI</name>
<keyword evidence="8" id="KW-1185">Reference proteome</keyword>
<evidence type="ECO:0000256" key="5">
    <source>
        <dbReference type="SAM" id="Phobius"/>
    </source>
</evidence>
<keyword evidence="2 5" id="KW-0812">Transmembrane</keyword>
<comment type="subcellular location">
    <subcellularLocation>
        <location evidence="1">Membrane</location>
    </subcellularLocation>
</comment>
<gene>
    <name evidence="7" type="ORF">PHJA_000270600</name>
</gene>
<evidence type="ECO:0000256" key="4">
    <source>
        <dbReference type="ARBA" id="ARBA00023136"/>
    </source>
</evidence>
<dbReference type="AlphaFoldDB" id="A0A830B9Z5"/>
<organism evidence="7 8">
    <name type="scientific">Phtheirospermum japonicum</name>
    <dbReference type="NCBI Taxonomy" id="374723"/>
    <lineage>
        <taxon>Eukaryota</taxon>
        <taxon>Viridiplantae</taxon>
        <taxon>Streptophyta</taxon>
        <taxon>Embryophyta</taxon>
        <taxon>Tracheophyta</taxon>
        <taxon>Spermatophyta</taxon>
        <taxon>Magnoliopsida</taxon>
        <taxon>eudicotyledons</taxon>
        <taxon>Gunneridae</taxon>
        <taxon>Pentapetalae</taxon>
        <taxon>asterids</taxon>
        <taxon>lamiids</taxon>
        <taxon>Lamiales</taxon>
        <taxon>Orobanchaceae</taxon>
        <taxon>Orobanchaceae incertae sedis</taxon>
        <taxon>Phtheirospermum</taxon>
    </lineage>
</organism>
<feature type="domain" description="TMEM205-like" evidence="6">
    <location>
        <begin position="1"/>
        <end position="89"/>
    </location>
</feature>
<evidence type="ECO:0000256" key="2">
    <source>
        <dbReference type="ARBA" id="ARBA00022692"/>
    </source>
</evidence>
<dbReference type="OrthoDB" id="1641132at2759"/>
<proteinExistence type="predicted"/>